<evidence type="ECO:0000259" key="8">
    <source>
        <dbReference type="Pfam" id="PF00294"/>
    </source>
</evidence>
<reference evidence="10" key="1">
    <citation type="journal article" date="2019" name="Int. J. Syst. Evol. Microbiol.">
        <title>The Global Catalogue of Microorganisms (GCM) 10K type strain sequencing project: providing services to taxonomists for standard genome sequencing and annotation.</title>
        <authorList>
            <consortium name="The Broad Institute Genomics Platform"/>
            <consortium name="The Broad Institute Genome Sequencing Center for Infectious Disease"/>
            <person name="Wu L."/>
            <person name="Ma J."/>
        </authorList>
    </citation>
    <scope>NUCLEOTIDE SEQUENCE [LARGE SCALE GENOMIC DNA]</scope>
    <source>
        <strain evidence="10">JCM 17809</strain>
    </source>
</reference>
<keyword evidence="3" id="KW-0547">Nucleotide-binding</keyword>
<evidence type="ECO:0000313" key="10">
    <source>
        <dbReference type="Proteomes" id="UP001500945"/>
    </source>
</evidence>
<keyword evidence="5" id="KW-0067">ATP-binding</keyword>
<evidence type="ECO:0000256" key="1">
    <source>
        <dbReference type="ARBA" id="ARBA00010688"/>
    </source>
</evidence>
<accession>A0ABP8KI15</accession>
<dbReference type="EMBL" id="BAABGM010000014">
    <property type="protein sequence ID" value="GAA4406892.1"/>
    <property type="molecule type" value="Genomic_DNA"/>
</dbReference>
<feature type="region of interest" description="Disordered" evidence="7">
    <location>
        <begin position="1"/>
        <end position="34"/>
    </location>
</feature>
<dbReference type="InterPro" id="IPR050306">
    <property type="entry name" value="PfkB_Carbo_kinase"/>
</dbReference>
<dbReference type="GO" id="GO:0016301">
    <property type="term" value="F:kinase activity"/>
    <property type="evidence" value="ECO:0007669"/>
    <property type="project" value="UniProtKB-KW"/>
</dbReference>
<evidence type="ECO:0000256" key="2">
    <source>
        <dbReference type="ARBA" id="ARBA00022679"/>
    </source>
</evidence>
<keyword evidence="10" id="KW-1185">Reference proteome</keyword>
<dbReference type="Pfam" id="PF00294">
    <property type="entry name" value="PfkB"/>
    <property type="match status" value="1"/>
</dbReference>
<evidence type="ECO:0000256" key="6">
    <source>
        <dbReference type="RuleBase" id="RU003704"/>
    </source>
</evidence>
<dbReference type="PROSITE" id="PS00583">
    <property type="entry name" value="PFKB_KINASES_1"/>
    <property type="match status" value="1"/>
</dbReference>
<feature type="domain" description="Carbohydrate kinase PfkB" evidence="8">
    <location>
        <begin position="36"/>
        <end position="332"/>
    </location>
</feature>
<dbReference type="PRINTS" id="PR00990">
    <property type="entry name" value="RIBOKINASE"/>
</dbReference>
<evidence type="ECO:0000256" key="5">
    <source>
        <dbReference type="ARBA" id="ARBA00022840"/>
    </source>
</evidence>
<dbReference type="Gene3D" id="3.40.1190.20">
    <property type="match status" value="1"/>
</dbReference>
<comment type="caution">
    <text evidence="9">The sequence shown here is derived from an EMBL/GenBank/DDBJ whole genome shotgun (WGS) entry which is preliminary data.</text>
</comment>
<dbReference type="InterPro" id="IPR002139">
    <property type="entry name" value="Ribo/fructo_kinase"/>
</dbReference>
<dbReference type="InterPro" id="IPR002173">
    <property type="entry name" value="Carboh/pur_kinase_PfkB_CS"/>
</dbReference>
<dbReference type="PANTHER" id="PTHR43085:SF1">
    <property type="entry name" value="PSEUDOURIDINE KINASE-RELATED"/>
    <property type="match status" value="1"/>
</dbReference>
<gene>
    <name evidence="9" type="ORF">GCM10023168_22350</name>
</gene>
<dbReference type="PANTHER" id="PTHR43085">
    <property type="entry name" value="HEXOKINASE FAMILY MEMBER"/>
    <property type="match status" value="1"/>
</dbReference>
<evidence type="ECO:0000256" key="3">
    <source>
        <dbReference type="ARBA" id="ARBA00022741"/>
    </source>
</evidence>
<keyword evidence="2 6" id="KW-0808">Transferase</keyword>
<organism evidence="9 10">
    <name type="scientific">Fodinibacter luteus</name>
    <dbReference type="NCBI Taxonomy" id="552064"/>
    <lineage>
        <taxon>Bacteria</taxon>
        <taxon>Bacillati</taxon>
        <taxon>Actinomycetota</taxon>
        <taxon>Actinomycetes</taxon>
        <taxon>Micrococcales</taxon>
        <taxon>Intrasporangiaceae</taxon>
        <taxon>Fodinibacter (ex Wang et al. 2009)</taxon>
    </lineage>
</organism>
<dbReference type="InterPro" id="IPR029056">
    <property type="entry name" value="Ribokinase-like"/>
</dbReference>
<name>A0ABP8KI15_9MICO</name>
<keyword evidence="4 6" id="KW-0418">Kinase</keyword>
<protein>
    <submittedName>
        <fullName evidence="9">Carbohydrate kinase</fullName>
    </submittedName>
</protein>
<dbReference type="CDD" id="cd01167">
    <property type="entry name" value="bac_FRK"/>
    <property type="match status" value="1"/>
</dbReference>
<dbReference type="RefSeq" id="WP_345205826.1">
    <property type="nucleotide sequence ID" value="NZ_BAABGM010000014.1"/>
</dbReference>
<comment type="similarity">
    <text evidence="1 6">Belongs to the carbohydrate kinase PfkB family.</text>
</comment>
<dbReference type="Proteomes" id="UP001500945">
    <property type="component" value="Unassembled WGS sequence"/>
</dbReference>
<proteinExistence type="inferred from homology"/>
<evidence type="ECO:0000256" key="4">
    <source>
        <dbReference type="ARBA" id="ARBA00022777"/>
    </source>
</evidence>
<evidence type="ECO:0000313" key="9">
    <source>
        <dbReference type="EMBL" id="GAA4406892.1"/>
    </source>
</evidence>
<sequence>MEDKDEMPSSPHDLAPGPDASGSAPPPTPTPTASPVVVVGELLVDIVHTPDGQTAEHVGGSPANVALGLARLGHDTWFATLVGTDERGIRCREHVEDGGVRLLPGSTSPSHPTSTAAATIDANGAATYVFDLHWNLPRVQLPAGTTHLHVGSIGTTLRPGDAEVTDAVRRARAAGTVSYDPNMRPTIMGSPDAVRPRVEELVALSDVVKCSEDDIEWLYPGDDPSRVMARWAELGAALTVVTLGPRGVVWRAGSGEEDSEPARDTAVVDTVGAGDSFMAGLVSGLLDEGLLGSTDARERLHSAGSADVRPAIDRALATSGVTVGRAGAYAPTREEIR</sequence>
<dbReference type="InterPro" id="IPR011611">
    <property type="entry name" value="PfkB_dom"/>
</dbReference>
<dbReference type="SUPFAM" id="SSF53613">
    <property type="entry name" value="Ribokinase-like"/>
    <property type="match status" value="1"/>
</dbReference>
<dbReference type="PROSITE" id="PS00584">
    <property type="entry name" value="PFKB_KINASES_2"/>
    <property type="match status" value="1"/>
</dbReference>
<evidence type="ECO:0000256" key="7">
    <source>
        <dbReference type="SAM" id="MobiDB-lite"/>
    </source>
</evidence>